<organism evidence="2 4">
    <name type="scientific">Streptomyces platensis</name>
    <dbReference type="NCBI Taxonomy" id="58346"/>
    <lineage>
        <taxon>Bacteria</taxon>
        <taxon>Bacillati</taxon>
        <taxon>Actinomycetota</taxon>
        <taxon>Actinomycetes</taxon>
        <taxon>Kitasatosporales</taxon>
        <taxon>Streptomycetaceae</taxon>
        <taxon>Streptomyces</taxon>
    </lineage>
</organism>
<dbReference type="RefSeq" id="WP_085922729.1">
    <property type="nucleotide sequence ID" value="NZ_BAABSS010000007.1"/>
</dbReference>
<evidence type="ECO:0000313" key="2">
    <source>
        <dbReference type="EMBL" id="QEV55506.1"/>
    </source>
</evidence>
<dbReference type="KEGG" id="spla:CP981_31230"/>
<evidence type="ECO:0000313" key="3">
    <source>
        <dbReference type="Proteomes" id="UP000194225"/>
    </source>
</evidence>
<keyword evidence="3" id="KW-1185">Reference proteome</keyword>
<dbReference type="AlphaFoldDB" id="A0AAE6NPZ9"/>
<proteinExistence type="predicted"/>
<dbReference type="Proteomes" id="UP000325458">
    <property type="component" value="Chromosome"/>
</dbReference>
<accession>A0AAE6NPZ9</accession>
<dbReference type="Proteomes" id="UP000194225">
    <property type="component" value="Unassembled WGS sequence"/>
</dbReference>
<evidence type="ECO:0000313" key="1">
    <source>
        <dbReference type="EMBL" id="OSY48100.1"/>
    </source>
</evidence>
<evidence type="ECO:0000313" key="4">
    <source>
        <dbReference type="Proteomes" id="UP000325458"/>
    </source>
</evidence>
<name>A0AAE6NPZ9_STRPT</name>
<reference evidence="1 3" key="1">
    <citation type="submission" date="2016-09" db="EMBL/GenBank/DDBJ databases">
        <title>Streptomyces platensis DSM40041, a candidate organism with high potential of specific P450 cytochromes.</title>
        <authorList>
            <person name="Grumaz C."/>
            <person name="Vainshtein Y."/>
            <person name="Kirstahler P."/>
            <person name="Sohn K."/>
        </authorList>
    </citation>
    <scope>NUCLEOTIDE SEQUENCE [LARGE SCALE GENOMIC DNA]</scope>
    <source>
        <strain evidence="1 3">DSM 40041</strain>
    </source>
</reference>
<reference evidence="2 4" key="2">
    <citation type="submission" date="2017-09" db="EMBL/GenBank/DDBJ databases">
        <authorList>
            <person name="Lee N."/>
            <person name="Cho B.-K."/>
        </authorList>
    </citation>
    <scope>NUCLEOTIDE SEQUENCE [LARGE SCALE GENOMIC DNA]</scope>
    <source>
        <strain evidence="2 4">ATCC 23948</strain>
    </source>
</reference>
<dbReference type="EMBL" id="CP023691">
    <property type="protein sequence ID" value="QEV55506.1"/>
    <property type="molecule type" value="Genomic_DNA"/>
</dbReference>
<protein>
    <submittedName>
        <fullName evidence="2">Uncharacterized protein</fullName>
    </submittedName>
</protein>
<sequence length="101" mass="10922">MLIAYDDAECKSLGMACVDIYLLGPAYAAEVAHSLLKAALALPLGAKLLTPLRFDRKDPHFAKPIEHTERALHALGNAGKALRAICSKTLLGQLHQEPHEP</sequence>
<dbReference type="GeneID" id="90927722"/>
<dbReference type="EMBL" id="MIGA01000002">
    <property type="protein sequence ID" value="OSY48100.1"/>
    <property type="molecule type" value="Genomic_DNA"/>
</dbReference>
<gene>
    <name evidence="1" type="ORF">BG653_00734</name>
    <name evidence="2" type="ORF">CP981_31230</name>
</gene>